<dbReference type="SUPFAM" id="SSF48264">
    <property type="entry name" value="Cytochrome P450"/>
    <property type="match status" value="1"/>
</dbReference>
<accession>A0ABP7T2V6</accession>
<keyword evidence="2" id="KW-0503">Monooxygenase</keyword>
<keyword evidence="2" id="KW-0560">Oxidoreductase</keyword>
<comment type="similarity">
    <text evidence="1 2">Belongs to the cytochrome P450 family.</text>
</comment>
<name>A0ABP7T2V6_9PSEU</name>
<dbReference type="PANTHER" id="PTHR46696:SF1">
    <property type="entry name" value="CYTOCHROME P450 YJIB-RELATED"/>
    <property type="match status" value="1"/>
</dbReference>
<keyword evidence="2" id="KW-0408">Iron</keyword>
<keyword evidence="4" id="KW-1185">Reference proteome</keyword>
<comment type="caution">
    <text evidence="3">The sequence shown here is derived from an EMBL/GenBank/DDBJ whole genome shotgun (WGS) entry which is preliminary data.</text>
</comment>
<organism evidence="3 4">
    <name type="scientific">Allokutzneria multivorans</name>
    <dbReference type="NCBI Taxonomy" id="1142134"/>
    <lineage>
        <taxon>Bacteria</taxon>
        <taxon>Bacillati</taxon>
        <taxon>Actinomycetota</taxon>
        <taxon>Actinomycetes</taxon>
        <taxon>Pseudonocardiales</taxon>
        <taxon>Pseudonocardiaceae</taxon>
        <taxon>Allokutzneria</taxon>
    </lineage>
</organism>
<dbReference type="InterPro" id="IPR002397">
    <property type="entry name" value="Cyt_P450_B"/>
</dbReference>
<dbReference type="PROSITE" id="PS00086">
    <property type="entry name" value="CYTOCHROME_P450"/>
    <property type="match status" value="1"/>
</dbReference>
<dbReference type="InterPro" id="IPR017972">
    <property type="entry name" value="Cyt_P450_CS"/>
</dbReference>
<keyword evidence="2" id="KW-0349">Heme</keyword>
<sequence>MLFNAEYLADPHGHNARLREAAPSHRIALPDGSPARLVCPYELVRAGLADPGLSLDKKRSRGGYAGFSLPPALDANLLNMDPPQHTRIRRLVTKAFTVRRVQELRPRVAEHAESLADKLISPSDLIAEYAMPIPSVALGALLGVSPADQGAFSGLIGRMLVPENPRELPTTIAEITEFLTDLVAARTRSPGEDLLSELTTSELSRDELVSLAFLLLGAGVENVQNTIGTGIFLLLSHPEQLVDLRADPGLLRGAVEEILRHDPVSPLAIRRFALADGEHWEAGETVMLSLAAANRDPARFPDPDRFDVRRTDNAHVTFGHGVHHCVGAALARMEVEVAISVLLRRFPSLALAVPVSELRWRTSFRSRSLSALPVLLG</sequence>
<dbReference type="PRINTS" id="PR00385">
    <property type="entry name" value="P450"/>
</dbReference>
<dbReference type="Gene3D" id="1.10.630.10">
    <property type="entry name" value="Cytochrome P450"/>
    <property type="match status" value="1"/>
</dbReference>
<evidence type="ECO:0000313" key="3">
    <source>
        <dbReference type="EMBL" id="GAA4019409.1"/>
    </source>
</evidence>
<gene>
    <name evidence="3" type="ORF">GCM10022247_48850</name>
</gene>
<dbReference type="EMBL" id="BAABAL010000018">
    <property type="protein sequence ID" value="GAA4019409.1"/>
    <property type="molecule type" value="Genomic_DNA"/>
</dbReference>
<dbReference type="Pfam" id="PF00067">
    <property type="entry name" value="p450"/>
    <property type="match status" value="1"/>
</dbReference>
<dbReference type="CDD" id="cd11029">
    <property type="entry name" value="CYP107-like"/>
    <property type="match status" value="1"/>
</dbReference>
<dbReference type="PRINTS" id="PR00359">
    <property type="entry name" value="BP450"/>
</dbReference>
<dbReference type="PANTHER" id="PTHR46696">
    <property type="entry name" value="P450, PUTATIVE (EUROFUNG)-RELATED"/>
    <property type="match status" value="1"/>
</dbReference>
<dbReference type="InterPro" id="IPR001128">
    <property type="entry name" value="Cyt_P450"/>
</dbReference>
<reference evidence="4" key="1">
    <citation type="journal article" date="2019" name="Int. J. Syst. Evol. Microbiol.">
        <title>The Global Catalogue of Microorganisms (GCM) 10K type strain sequencing project: providing services to taxonomists for standard genome sequencing and annotation.</title>
        <authorList>
            <consortium name="The Broad Institute Genomics Platform"/>
            <consortium name="The Broad Institute Genome Sequencing Center for Infectious Disease"/>
            <person name="Wu L."/>
            <person name="Ma J."/>
        </authorList>
    </citation>
    <scope>NUCLEOTIDE SEQUENCE [LARGE SCALE GENOMIC DNA]</scope>
    <source>
        <strain evidence="4">JCM 17342</strain>
    </source>
</reference>
<dbReference type="Proteomes" id="UP001501747">
    <property type="component" value="Unassembled WGS sequence"/>
</dbReference>
<protein>
    <submittedName>
        <fullName evidence="3">Cytochrome P450</fullName>
    </submittedName>
</protein>
<proteinExistence type="inferred from homology"/>
<evidence type="ECO:0000256" key="1">
    <source>
        <dbReference type="ARBA" id="ARBA00010617"/>
    </source>
</evidence>
<evidence type="ECO:0000256" key="2">
    <source>
        <dbReference type="RuleBase" id="RU000461"/>
    </source>
</evidence>
<evidence type="ECO:0000313" key="4">
    <source>
        <dbReference type="Proteomes" id="UP001501747"/>
    </source>
</evidence>
<dbReference type="RefSeq" id="WP_344878902.1">
    <property type="nucleotide sequence ID" value="NZ_BAABAL010000018.1"/>
</dbReference>
<dbReference type="InterPro" id="IPR036396">
    <property type="entry name" value="Cyt_P450_sf"/>
</dbReference>
<keyword evidence="2" id="KW-0479">Metal-binding</keyword>